<reference evidence="1 2" key="2">
    <citation type="journal article" date="2022" name="Mol. Ecol. Resour.">
        <title>The genomes of chicory, endive, great burdock and yacon provide insights into Asteraceae paleo-polyploidization history and plant inulin production.</title>
        <authorList>
            <person name="Fan W."/>
            <person name="Wang S."/>
            <person name="Wang H."/>
            <person name="Wang A."/>
            <person name="Jiang F."/>
            <person name="Liu H."/>
            <person name="Zhao H."/>
            <person name="Xu D."/>
            <person name="Zhang Y."/>
        </authorList>
    </citation>
    <scope>NUCLEOTIDE SEQUENCE [LARGE SCALE GENOMIC DNA]</scope>
    <source>
        <strain evidence="2">cv. Punajuju</strain>
        <tissue evidence="1">Leaves</tissue>
    </source>
</reference>
<dbReference type="Proteomes" id="UP001055811">
    <property type="component" value="Linkage Group LG05"/>
</dbReference>
<dbReference type="EMBL" id="CM042013">
    <property type="protein sequence ID" value="KAI3737432.1"/>
    <property type="molecule type" value="Genomic_DNA"/>
</dbReference>
<gene>
    <name evidence="1" type="ORF">L2E82_27434</name>
</gene>
<evidence type="ECO:0000313" key="1">
    <source>
        <dbReference type="EMBL" id="KAI3737432.1"/>
    </source>
</evidence>
<reference evidence="2" key="1">
    <citation type="journal article" date="2022" name="Mol. Ecol. Resour.">
        <title>The genomes of chicory, endive, great burdock and yacon provide insights into Asteraceae palaeo-polyploidization history and plant inulin production.</title>
        <authorList>
            <person name="Fan W."/>
            <person name="Wang S."/>
            <person name="Wang H."/>
            <person name="Wang A."/>
            <person name="Jiang F."/>
            <person name="Liu H."/>
            <person name="Zhao H."/>
            <person name="Xu D."/>
            <person name="Zhang Y."/>
        </authorList>
    </citation>
    <scope>NUCLEOTIDE SEQUENCE [LARGE SCALE GENOMIC DNA]</scope>
    <source>
        <strain evidence="2">cv. Punajuju</strain>
    </source>
</reference>
<name>A0ACB9CT33_CICIN</name>
<protein>
    <submittedName>
        <fullName evidence="1">Uncharacterized protein</fullName>
    </submittedName>
</protein>
<evidence type="ECO:0000313" key="2">
    <source>
        <dbReference type="Proteomes" id="UP001055811"/>
    </source>
</evidence>
<keyword evidence="2" id="KW-1185">Reference proteome</keyword>
<proteinExistence type="predicted"/>
<organism evidence="1 2">
    <name type="scientific">Cichorium intybus</name>
    <name type="common">Chicory</name>
    <dbReference type="NCBI Taxonomy" id="13427"/>
    <lineage>
        <taxon>Eukaryota</taxon>
        <taxon>Viridiplantae</taxon>
        <taxon>Streptophyta</taxon>
        <taxon>Embryophyta</taxon>
        <taxon>Tracheophyta</taxon>
        <taxon>Spermatophyta</taxon>
        <taxon>Magnoliopsida</taxon>
        <taxon>eudicotyledons</taxon>
        <taxon>Gunneridae</taxon>
        <taxon>Pentapetalae</taxon>
        <taxon>asterids</taxon>
        <taxon>campanulids</taxon>
        <taxon>Asterales</taxon>
        <taxon>Asteraceae</taxon>
        <taxon>Cichorioideae</taxon>
        <taxon>Cichorieae</taxon>
        <taxon>Cichoriinae</taxon>
        <taxon>Cichorium</taxon>
    </lineage>
</organism>
<accession>A0ACB9CT33</accession>
<sequence>MKAVYSSWFHPDLLHRSTAIDWTGGMEEQVAGVEKSCRQPWVRRRSREHAPDLMGEDLAPIDLIKIKSLLSPSSSSSLPVAMADWGPVLVAVVLFVLLSPGLLFQLPGHNRVVEFGSMRTSCPAVIVHGVIFFGILTLFLITIGVHVYAG</sequence>
<comment type="caution">
    <text evidence="1">The sequence shown here is derived from an EMBL/GenBank/DDBJ whole genome shotgun (WGS) entry which is preliminary data.</text>
</comment>